<dbReference type="SUPFAM" id="SSF47384">
    <property type="entry name" value="Homodimeric domain of signal transducing histidine kinase"/>
    <property type="match status" value="1"/>
</dbReference>
<dbReference type="InterPro" id="IPR036097">
    <property type="entry name" value="HisK_dim/P_sf"/>
</dbReference>
<evidence type="ECO:0000256" key="2">
    <source>
        <dbReference type="ARBA" id="ARBA00012438"/>
    </source>
</evidence>
<keyword evidence="6" id="KW-0808">Transferase</keyword>
<dbReference type="CDD" id="cd00082">
    <property type="entry name" value="HisKA"/>
    <property type="match status" value="1"/>
</dbReference>
<dbReference type="Gene3D" id="3.30.565.10">
    <property type="entry name" value="Histidine kinase-like ATPase, C-terminal domain"/>
    <property type="match status" value="1"/>
</dbReference>
<feature type="transmembrane region" description="Helical" evidence="4">
    <location>
        <begin position="127"/>
        <end position="146"/>
    </location>
</feature>
<reference evidence="6" key="1">
    <citation type="submission" date="2020-01" db="EMBL/GenBank/DDBJ databases">
        <authorList>
            <person name="Meier V. D."/>
            <person name="Meier V D."/>
        </authorList>
    </citation>
    <scope>NUCLEOTIDE SEQUENCE</scope>
    <source>
        <strain evidence="6">HLG_WM_MAG_01</strain>
    </source>
</reference>
<dbReference type="PANTHER" id="PTHR43547:SF2">
    <property type="entry name" value="HYBRID SIGNAL TRANSDUCTION HISTIDINE KINASE C"/>
    <property type="match status" value="1"/>
</dbReference>
<dbReference type="EC" id="2.7.13.3" evidence="2"/>
<dbReference type="InterPro" id="IPR005467">
    <property type="entry name" value="His_kinase_dom"/>
</dbReference>
<keyword evidence="4" id="KW-1133">Transmembrane helix</keyword>
<dbReference type="PANTHER" id="PTHR43547">
    <property type="entry name" value="TWO-COMPONENT HISTIDINE KINASE"/>
    <property type="match status" value="1"/>
</dbReference>
<sequence>MVLTILATMASYYYQTQEKLMLSNQRDTLSEYAYKHAKKLKSLHEFFDDRTFYPRDNKFKSAIYDIENKKIFSQLEDTDISFNKEIYILDNHIHFVKTLDEYYLGTRFIIIEVKDDGAWKGVIWKNIMVYGLAFFLLFFIIGLYLAKLFLKPMKDSINLLDRFIKDTTHELNTPLSAILANIEMMDTKVMEEKNIKKLNRINVAAKTVSSLYSDLTYLTLEQEKLNYDEHIDVKEFIEQRVEYFDILAKSKKLIFDLDLNESNILMDKRKFTKVIDNLISNAIKYNKRAGTIGIVLKQNELTVWDTGVGIDQDKITLIFDRYKRFNNSEGGFGIGLNIVKKIIDEYNISIDVESKYNEGTTMVLQW</sequence>
<keyword evidence="4" id="KW-0472">Membrane</keyword>
<organism evidence="6">
    <name type="scientific">uncultured Sulfurovum sp</name>
    <dbReference type="NCBI Taxonomy" id="269237"/>
    <lineage>
        <taxon>Bacteria</taxon>
        <taxon>Pseudomonadati</taxon>
        <taxon>Campylobacterota</taxon>
        <taxon>Epsilonproteobacteria</taxon>
        <taxon>Campylobacterales</taxon>
        <taxon>Sulfurovaceae</taxon>
        <taxon>Sulfurovum</taxon>
        <taxon>environmental samples</taxon>
    </lineage>
</organism>
<name>A0A6S6TST5_9BACT</name>
<keyword evidence="3" id="KW-0597">Phosphoprotein</keyword>
<gene>
    <name evidence="6" type="ORF">HELGO_WM992</name>
</gene>
<dbReference type="SMART" id="SM00387">
    <property type="entry name" value="HATPase_c"/>
    <property type="match status" value="1"/>
</dbReference>
<dbReference type="InterPro" id="IPR003594">
    <property type="entry name" value="HATPase_dom"/>
</dbReference>
<dbReference type="SMART" id="SM00388">
    <property type="entry name" value="HisKA"/>
    <property type="match status" value="1"/>
</dbReference>
<feature type="domain" description="Histidine kinase" evidence="5">
    <location>
        <begin position="166"/>
        <end position="366"/>
    </location>
</feature>
<keyword evidence="6" id="KW-0418">Kinase</keyword>
<evidence type="ECO:0000256" key="1">
    <source>
        <dbReference type="ARBA" id="ARBA00000085"/>
    </source>
</evidence>
<evidence type="ECO:0000259" key="5">
    <source>
        <dbReference type="PROSITE" id="PS50109"/>
    </source>
</evidence>
<evidence type="ECO:0000313" key="6">
    <source>
        <dbReference type="EMBL" id="CAA6823842.1"/>
    </source>
</evidence>
<dbReference type="GO" id="GO:0000155">
    <property type="term" value="F:phosphorelay sensor kinase activity"/>
    <property type="evidence" value="ECO:0007669"/>
    <property type="project" value="InterPro"/>
</dbReference>
<dbReference type="EMBL" id="CACVAS010000117">
    <property type="protein sequence ID" value="CAA6823842.1"/>
    <property type="molecule type" value="Genomic_DNA"/>
</dbReference>
<comment type="catalytic activity">
    <reaction evidence="1">
        <text>ATP + protein L-histidine = ADP + protein N-phospho-L-histidine.</text>
        <dbReference type="EC" id="2.7.13.3"/>
    </reaction>
</comment>
<dbReference type="SUPFAM" id="SSF55874">
    <property type="entry name" value="ATPase domain of HSP90 chaperone/DNA topoisomerase II/histidine kinase"/>
    <property type="match status" value="1"/>
</dbReference>
<dbReference type="PRINTS" id="PR00344">
    <property type="entry name" value="BCTRLSENSOR"/>
</dbReference>
<dbReference type="InterPro" id="IPR004358">
    <property type="entry name" value="Sig_transdc_His_kin-like_C"/>
</dbReference>
<dbReference type="Pfam" id="PF00512">
    <property type="entry name" value="HisKA"/>
    <property type="match status" value="1"/>
</dbReference>
<evidence type="ECO:0000256" key="3">
    <source>
        <dbReference type="ARBA" id="ARBA00022553"/>
    </source>
</evidence>
<proteinExistence type="predicted"/>
<dbReference type="InterPro" id="IPR036890">
    <property type="entry name" value="HATPase_C_sf"/>
</dbReference>
<keyword evidence="4" id="KW-0812">Transmembrane</keyword>
<evidence type="ECO:0000256" key="4">
    <source>
        <dbReference type="SAM" id="Phobius"/>
    </source>
</evidence>
<dbReference type="PROSITE" id="PS50109">
    <property type="entry name" value="HIS_KIN"/>
    <property type="match status" value="1"/>
</dbReference>
<dbReference type="InterPro" id="IPR003661">
    <property type="entry name" value="HisK_dim/P_dom"/>
</dbReference>
<dbReference type="Gene3D" id="1.10.287.130">
    <property type="match status" value="1"/>
</dbReference>
<dbReference type="CDD" id="cd00075">
    <property type="entry name" value="HATPase"/>
    <property type="match status" value="1"/>
</dbReference>
<accession>A0A6S6TST5</accession>
<dbReference type="AlphaFoldDB" id="A0A6S6TST5"/>
<dbReference type="Pfam" id="PF02518">
    <property type="entry name" value="HATPase_c"/>
    <property type="match status" value="1"/>
</dbReference>
<protein>
    <recommendedName>
        <fullName evidence="2">histidine kinase</fullName>
        <ecNumber evidence="2">2.7.13.3</ecNumber>
    </recommendedName>
</protein>